<dbReference type="InterPro" id="IPR058848">
    <property type="entry name" value="Ulvan_lyase_C"/>
</dbReference>
<accession>A0A918PK35</accession>
<feature type="domain" description="Endo-acting ulvan lyase C-terminal" evidence="1">
    <location>
        <begin position="778"/>
        <end position="855"/>
    </location>
</feature>
<dbReference type="Gene3D" id="1.50.10.100">
    <property type="entry name" value="Chondroitin AC/alginate lyase"/>
    <property type="match status" value="1"/>
</dbReference>
<dbReference type="Pfam" id="PF26377">
    <property type="entry name" value="Ulvan_lyase_2nd"/>
    <property type="match status" value="1"/>
</dbReference>
<organism evidence="3 4">
    <name type="scientific">Echinicola pacifica</name>
    <dbReference type="NCBI Taxonomy" id="346377"/>
    <lineage>
        <taxon>Bacteria</taxon>
        <taxon>Pseudomonadati</taxon>
        <taxon>Bacteroidota</taxon>
        <taxon>Cytophagia</taxon>
        <taxon>Cytophagales</taxon>
        <taxon>Cyclobacteriaceae</taxon>
        <taxon>Echinicola</taxon>
    </lineage>
</organism>
<evidence type="ECO:0000313" key="4">
    <source>
        <dbReference type="Proteomes" id="UP000619457"/>
    </source>
</evidence>
<evidence type="ECO:0008006" key="5">
    <source>
        <dbReference type="Google" id="ProtNLM"/>
    </source>
</evidence>
<sequence length="894" mass="102282">MAQQEVQIPLPDHFSTDYPRLQSFSQNELQSKLGAGSREGQIVEGLHERIDPYIDQYKQDPEWMVSRLQMYWSSKATKVYIDGINYAYAEGEAPVPTVRFSGSRDPVTPFGRPKLEDVLPYMDDERGLYFHNRAKEGNPLEWVQQSKTGKGIESINQEIIGYARDAAFLYWLEEKETYAQFSFELFDTYMAGMYYREEPIDISNSHIQTLVGLSSFQVIHENILVDLSELYDYLHGYIREKHPQNIANYEATFKKWADLIIQNGVPQNNWNLHQAKIILKVAMILQDDQNYKDKKGRQYYIDYLLNQTSARQWSLTKFLSYGYDPENGVWAECPSYSMGVTKDLTHFYRDFYKSLDFNILPYTPTIRKAVEMLPQYLFPNGQITAFGDSYYGPVDTQPMADLIWIAQQSGDADLEKEFTGMYRLFEPNAGATKSEKRPRPSIASFTEGSALELNPAYPAAGMDEYISQTFYAPNISWHVQRTGMDKENDLMVSLSGSLGNHMHANGINMELYGKGFVLGAESGRGSSYFQPDYLEYYSQFPAHNTVMVDGISSYPVMLSNHAYDLIAEYPASGQKTGFYQDLTFAEVYFLEPESRSDQQRLVSIIKTSESSGYYLDIFRSRKQRNGDKYHDYFYHNLGQTLEILGIDEQPLALKPSEEMAFAGGHLFALDYQWDKQSVKTNADYQARWKVDFPENEEDIYMNLWMKGMEGREVFSLKSPATTAFKKGHDFPYDVSHSPYLTLAARQHGEAWDHPFISVYEPYTSTQGSAIASISGFEDENGASDFVGVQVQHKSGRVDYHFSSHDHKTAKYQEMTSNGDFAMVADKGTEDWVLFLGNGSLLSALGLEIKTEEPGNVLLEKVAGKYYLHNEVSISLRINSKTYQFEAGGYQEIKF</sequence>
<reference evidence="3" key="2">
    <citation type="submission" date="2020-09" db="EMBL/GenBank/DDBJ databases">
        <authorList>
            <person name="Sun Q."/>
            <person name="Kim S."/>
        </authorList>
    </citation>
    <scope>NUCLEOTIDE SEQUENCE</scope>
    <source>
        <strain evidence="3">KCTC 12368</strain>
    </source>
</reference>
<dbReference type="AlphaFoldDB" id="A0A918PK35"/>
<dbReference type="Pfam" id="PF26374">
    <property type="entry name" value="Ulvan_lyaseC"/>
    <property type="match status" value="1"/>
</dbReference>
<gene>
    <name evidence="3" type="ORF">GCM10007049_01840</name>
</gene>
<dbReference type="Proteomes" id="UP000619457">
    <property type="component" value="Unassembled WGS sequence"/>
</dbReference>
<evidence type="ECO:0000313" key="3">
    <source>
        <dbReference type="EMBL" id="GGZ13661.1"/>
    </source>
</evidence>
<evidence type="ECO:0000259" key="2">
    <source>
        <dbReference type="Pfam" id="PF26377"/>
    </source>
</evidence>
<proteinExistence type="predicted"/>
<dbReference type="InterPro" id="IPR058849">
    <property type="entry name" value="Ulvan_lyase_2nd"/>
</dbReference>
<reference evidence="3" key="1">
    <citation type="journal article" date="2014" name="Int. J. Syst. Evol. Microbiol.">
        <title>Complete genome sequence of Corynebacterium casei LMG S-19264T (=DSM 44701T), isolated from a smear-ripened cheese.</title>
        <authorList>
            <consortium name="US DOE Joint Genome Institute (JGI-PGF)"/>
            <person name="Walter F."/>
            <person name="Albersmeier A."/>
            <person name="Kalinowski J."/>
            <person name="Ruckert C."/>
        </authorList>
    </citation>
    <scope>NUCLEOTIDE SEQUENCE</scope>
    <source>
        <strain evidence="3">KCTC 12368</strain>
    </source>
</reference>
<protein>
    <recommendedName>
        <fullName evidence="5">Heparinase II/III-like protein</fullName>
    </recommendedName>
</protein>
<evidence type="ECO:0000259" key="1">
    <source>
        <dbReference type="Pfam" id="PF26374"/>
    </source>
</evidence>
<comment type="caution">
    <text evidence="3">The sequence shown here is derived from an EMBL/GenBank/DDBJ whole genome shotgun (WGS) entry which is preliminary data.</text>
</comment>
<dbReference type="SUPFAM" id="SSF48230">
    <property type="entry name" value="Chondroitin AC/alginate lyase"/>
    <property type="match status" value="1"/>
</dbReference>
<dbReference type="InterPro" id="IPR008929">
    <property type="entry name" value="Chondroitin_lyas"/>
</dbReference>
<keyword evidence="4" id="KW-1185">Reference proteome</keyword>
<dbReference type="Gene3D" id="2.70.98.70">
    <property type="match status" value="1"/>
</dbReference>
<name>A0A918PK35_9BACT</name>
<dbReference type="EMBL" id="BMWX01000001">
    <property type="protein sequence ID" value="GGZ13661.1"/>
    <property type="molecule type" value="Genomic_DNA"/>
</dbReference>
<feature type="domain" description="Endo-acting ulvan lyase 2nd" evidence="2">
    <location>
        <begin position="326"/>
        <end position="432"/>
    </location>
</feature>